<reference evidence="2 3" key="1">
    <citation type="submission" date="2019-10" db="EMBL/GenBank/DDBJ databases">
        <title>Rudanella paleaurantiibacter sp. nov., isolated from sludge.</title>
        <authorList>
            <person name="Xu S.Q."/>
        </authorList>
    </citation>
    <scope>NUCLEOTIDE SEQUENCE [LARGE SCALE GENOMIC DNA]</scope>
    <source>
        <strain evidence="2 3">HX-22-17</strain>
    </source>
</reference>
<feature type="signal peptide" evidence="1">
    <location>
        <begin position="1"/>
        <end position="19"/>
    </location>
</feature>
<evidence type="ECO:0000313" key="3">
    <source>
        <dbReference type="Proteomes" id="UP000488299"/>
    </source>
</evidence>
<evidence type="ECO:0000313" key="2">
    <source>
        <dbReference type="EMBL" id="KAB7731002.1"/>
    </source>
</evidence>
<protein>
    <submittedName>
        <fullName evidence="2">Uncharacterized protein</fullName>
    </submittedName>
</protein>
<organism evidence="2 3">
    <name type="scientific">Rudanella paleaurantiibacter</name>
    <dbReference type="NCBI Taxonomy" id="2614655"/>
    <lineage>
        <taxon>Bacteria</taxon>
        <taxon>Pseudomonadati</taxon>
        <taxon>Bacteroidota</taxon>
        <taxon>Cytophagia</taxon>
        <taxon>Cytophagales</taxon>
        <taxon>Cytophagaceae</taxon>
        <taxon>Rudanella</taxon>
    </lineage>
</organism>
<dbReference type="Proteomes" id="UP000488299">
    <property type="component" value="Unassembled WGS sequence"/>
</dbReference>
<name>A0A7J5TZT6_9BACT</name>
<dbReference type="AlphaFoldDB" id="A0A7J5TZT6"/>
<feature type="chain" id="PRO_5029799363" evidence="1">
    <location>
        <begin position="20"/>
        <end position="328"/>
    </location>
</feature>
<dbReference type="RefSeq" id="WP_152123991.1">
    <property type="nucleotide sequence ID" value="NZ_WELI01000003.1"/>
</dbReference>
<evidence type="ECO:0000256" key="1">
    <source>
        <dbReference type="SAM" id="SignalP"/>
    </source>
</evidence>
<dbReference type="EMBL" id="WELI01000003">
    <property type="protein sequence ID" value="KAB7731002.1"/>
    <property type="molecule type" value="Genomic_DNA"/>
</dbReference>
<gene>
    <name evidence="2" type="ORF">F5984_09230</name>
</gene>
<keyword evidence="3" id="KW-1185">Reference proteome</keyword>
<comment type="caution">
    <text evidence="2">The sequence shown here is derived from an EMBL/GenBank/DDBJ whole genome shotgun (WGS) entry which is preliminary data.</text>
</comment>
<accession>A0A7J5TZT6</accession>
<keyword evidence="1" id="KW-0732">Signal</keyword>
<sequence length="328" mass="34675">MKSWILIAGLCLLAGALQAKNGVSQQAVSTTLVAAEYFWNTDPGVGAATALPLPPGVHVDALLSIPTGTLPQGVNFLGVRVRAANGQWSPTRLNMVYIHAPGTSGDQTVLTDIEYFINTDQGLGNNTILPISPTSGSTPVVVSIPLPATLAVGTHQMGVRTRTGRGQWSQTMLSPFVIFAGQTANAISRVEYFIDTDPGYGQATALPFTPANGQDVAVTGSTSLSALGSYSFFFRARDTNNRWSALYYVPVNSTLTGCPMQQTLRSGNWNDPTIWSCGSVPTGTQDVLIRTGHTVTVLSPMGRQVCRNLRFEAGGKLMNGGVLGFGQP</sequence>
<proteinExistence type="predicted"/>